<proteinExistence type="predicted"/>
<dbReference type="InterPro" id="IPR045875">
    <property type="entry name" value="NTF2"/>
</dbReference>
<dbReference type="InterPro" id="IPR018222">
    <property type="entry name" value="Nuclear_transport_factor_2_euk"/>
</dbReference>
<feature type="domain" description="NTF2" evidence="1">
    <location>
        <begin position="104"/>
        <end position="219"/>
    </location>
</feature>
<dbReference type="Pfam" id="PF02136">
    <property type="entry name" value="NTF2"/>
    <property type="match status" value="1"/>
</dbReference>
<evidence type="ECO:0000313" key="3">
    <source>
        <dbReference type="Proteomes" id="UP001148838"/>
    </source>
</evidence>
<comment type="caution">
    <text evidence="2">The sequence shown here is derived from an EMBL/GenBank/DDBJ whole genome shotgun (WGS) entry which is preliminary data.</text>
</comment>
<dbReference type="SUPFAM" id="SSF54427">
    <property type="entry name" value="NTF2-like"/>
    <property type="match status" value="1"/>
</dbReference>
<keyword evidence="3" id="KW-1185">Reference proteome</keyword>
<dbReference type="InterPro" id="IPR002075">
    <property type="entry name" value="NTF2_dom"/>
</dbReference>
<sequence>MTGVEEDREEEKATNIFPVRMSPVNVRPIISLYVKVLSVSEKCVTSKYLRLRFTTLRKLSDYYVKIMDVIFVVKQVVVRQIILHNHGLQKVSDLKAKIEQACHTAEAFTKLYYESVDKRRHQMSRYYLDTGVLVWNGNGTVGKDLIQKFFEGLPPSEHTLTSLDAQPVLDSAVANQLTFLILVCGFVKFQEKVSRPFQQNFMITAQGDKWKIVSDCFRLQESISCLAKQSWPVANLNAATDDFRGKSGINCGF</sequence>
<accession>A0ABQ8TTQ9</accession>
<name>A0ABQ8TTQ9_PERAM</name>
<dbReference type="PROSITE" id="PS50177">
    <property type="entry name" value="NTF2_DOMAIN"/>
    <property type="match status" value="1"/>
</dbReference>
<dbReference type="Proteomes" id="UP001148838">
    <property type="component" value="Unassembled WGS sequence"/>
</dbReference>
<dbReference type="InterPro" id="IPR032710">
    <property type="entry name" value="NTF2-like_dom_sf"/>
</dbReference>
<protein>
    <recommendedName>
        <fullName evidence="1">NTF2 domain-containing protein</fullName>
    </recommendedName>
</protein>
<dbReference type="EMBL" id="JAJSOF020000003">
    <property type="protein sequence ID" value="KAJ4448954.1"/>
    <property type="molecule type" value="Genomic_DNA"/>
</dbReference>
<gene>
    <name evidence="2" type="ORF">ANN_00346</name>
</gene>
<dbReference type="Gene3D" id="3.10.450.50">
    <property type="match status" value="1"/>
</dbReference>
<evidence type="ECO:0000259" key="1">
    <source>
        <dbReference type="PROSITE" id="PS50177"/>
    </source>
</evidence>
<evidence type="ECO:0000313" key="2">
    <source>
        <dbReference type="EMBL" id="KAJ4448954.1"/>
    </source>
</evidence>
<reference evidence="2 3" key="1">
    <citation type="journal article" date="2022" name="Allergy">
        <title>Genome assembly and annotation of Periplaneta americana reveal a comprehensive cockroach allergen profile.</title>
        <authorList>
            <person name="Wang L."/>
            <person name="Xiong Q."/>
            <person name="Saelim N."/>
            <person name="Wang L."/>
            <person name="Nong W."/>
            <person name="Wan A.T."/>
            <person name="Shi M."/>
            <person name="Liu X."/>
            <person name="Cao Q."/>
            <person name="Hui J.H.L."/>
            <person name="Sookrung N."/>
            <person name="Leung T.F."/>
            <person name="Tungtrongchitr A."/>
            <person name="Tsui S.K.W."/>
        </authorList>
    </citation>
    <scope>NUCLEOTIDE SEQUENCE [LARGE SCALE GENOMIC DNA]</scope>
    <source>
        <strain evidence="2">PWHHKU_190912</strain>
    </source>
</reference>
<dbReference type="PANTHER" id="PTHR12612">
    <property type="entry name" value="NUCLEAR TRANSPORT FACTOR 2"/>
    <property type="match status" value="1"/>
</dbReference>
<dbReference type="CDD" id="cd00780">
    <property type="entry name" value="NTF2"/>
    <property type="match status" value="1"/>
</dbReference>
<organism evidence="2 3">
    <name type="scientific">Periplaneta americana</name>
    <name type="common">American cockroach</name>
    <name type="synonym">Blatta americana</name>
    <dbReference type="NCBI Taxonomy" id="6978"/>
    <lineage>
        <taxon>Eukaryota</taxon>
        <taxon>Metazoa</taxon>
        <taxon>Ecdysozoa</taxon>
        <taxon>Arthropoda</taxon>
        <taxon>Hexapoda</taxon>
        <taxon>Insecta</taxon>
        <taxon>Pterygota</taxon>
        <taxon>Neoptera</taxon>
        <taxon>Polyneoptera</taxon>
        <taxon>Dictyoptera</taxon>
        <taxon>Blattodea</taxon>
        <taxon>Blattoidea</taxon>
        <taxon>Blattidae</taxon>
        <taxon>Blattinae</taxon>
        <taxon>Periplaneta</taxon>
    </lineage>
</organism>